<feature type="region of interest" description="Disordered" evidence="5">
    <location>
        <begin position="1665"/>
        <end position="1727"/>
    </location>
</feature>
<dbReference type="PANTHER" id="PTHR22906:SF21">
    <property type="entry name" value="SEMA DOMAIN-CONTAINING PROTEIN"/>
    <property type="match status" value="1"/>
</dbReference>
<dbReference type="InterPro" id="IPR036383">
    <property type="entry name" value="TSP1_rpt_sf"/>
</dbReference>
<evidence type="ECO:0000256" key="5">
    <source>
        <dbReference type="SAM" id="MobiDB-lite"/>
    </source>
</evidence>
<name>A0A812MXK4_9DINO</name>
<dbReference type="Gene3D" id="2.20.100.10">
    <property type="entry name" value="Thrombospondin type-1 (TSP1) repeat"/>
    <property type="match status" value="6"/>
</dbReference>
<dbReference type="InterPro" id="IPR052065">
    <property type="entry name" value="Compl_asym_regulator"/>
</dbReference>
<evidence type="ECO:0000259" key="6">
    <source>
        <dbReference type="Pfam" id="PF19028"/>
    </source>
</evidence>
<evidence type="ECO:0000256" key="3">
    <source>
        <dbReference type="ARBA" id="ARBA00023157"/>
    </source>
</evidence>
<evidence type="ECO:0000313" key="8">
    <source>
        <dbReference type="Proteomes" id="UP000601435"/>
    </source>
</evidence>
<dbReference type="InterPro" id="IPR044004">
    <property type="entry name" value="TSP1_spondin_dom"/>
</dbReference>
<feature type="region of interest" description="Disordered" evidence="5">
    <location>
        <begin position="1620"/>
        <end position="1643"/>
    </location>
</feature>
<protein>
    <submittedName>
        <fullName evidence="7">HMCN1 protein</fullName>
    </submittedName>
</protein>
<keyword evidence="4" id="KW-0325">Glycoprotein</keyword>
<dbReference type="Pfam" id="PF00090">
    <property type="entry name" value="TSP_1"/>
    <property type="match status" value="5"/>
</dbReference>
<dbReference type="EMBL" id="CAJNJA010012197">
    <property type="protein sequence ID" value="CAE7290984.1"/>
    <property type="molecule type" value="Genomic_DNA"/>
</dbReference>
<dbReference type="SUPFAM" id="SSF82895">
    <property type="entry name" value="TSP-1 type 1 repeat"/>
    <property type="match status" value="6"/>
</dbReference>
<proteinExistence type="predicted"/>
<organism evidence="7 8">
    <name type="scientific">Symbiodinium necroappetens</name>
    <dbReference type="NCBI Taxonomy" id="1628268"/>
    <lineage>
        <taxon>Eukaryota</taxon>
        <taxon>Sar</taxon>
        <taxon>Alveolata</taxon>
        <taxon>Dinophyceae</taxon>
        <taxon>Suessiales</taxon>
        <taxon>Symbiodiniaceae</taxon>
        <taxon>Symbiodinium</taxon>
    </lineage>
</organism>
<comment type="caution">
    <text evidence="7">The sequence shown here is derived from an EMBL/GenBank/DDBJ whole genome shotgun (WGS) entry which is preliminary data.</text>
</comment>
<dbReference type="Pfam" id="PF19028">
    <property type="entry name" value="TSP1_spondin"/>
    <property type="match status" value="1"/>
</dbReference>
<feature type="compositionally biased region" description="Acidic residues" evidence="5">
    <location>
        <begin position="1698"/>
        <end position="1708"/>
    </location>
</feature>
<feature type="region of interest" description="Disordered" evidence="5">
    <location>
        <begin position="1170"/>
        <end position="1200"/>
    </location>
</feature>
<feature type="compositionally biased region" description="Basic and acidic residues" evidence="5">
    <location>
        <begin position="1395"/>
        <end position="1407"/>
    </location>
</feature>
<dbReference type="SMART" id="SM00209">
    <property type="entry name" value="TSP1"/>
    <property type="match status" value="6"/>
</dbReference>
<keyword evidence="8" id="KW-1185">Reference proteome</keyword>
<keyword evidence="2" id="KW-0677">Repeat</keyword>
<dbReference type="Proteomes" id="UP000601435">
    <property type="component" value="Unassembled WGS sequence"/>
</dbReference>
<evidence type="ECO:0000256" key="4">
    <source>
        <dbReference type="ARBA" id="ARBA00023180"/>
    </source>
</evidence>
<feature type="compositionally biased region" description="Acidic residues" evidence="5">
    <location>
        <begin position="1673"/>
        <end position="1689"/>
    </location>
</feature>
<gene>
    <name evidence="7" type="primary">HMCN1</name>
    <name evidence="7" type="ORF">SNEC2469_LOCUS7126</name>
</gene>
<evidence type="ECO:0000256" key="1">
    <source>
        <dbReference type="ARBA" id="ARBA00022729"/>
    </source>
</evidence>
<dbReference type="OrthoDB" id="446173at2759"/>
<evidence type="ECO:0000313" key="7">
    <source>
        <dbReference type="EMBL" id="CAE7290984.1"/>
    </source>
</evidence>
<evidence type="ECO:0000256" key="2">
    <source>
        <dbReference type="ARBA" id="ARBA00022737"/>
    </source>
</evidence>
<accession>A0A812MXK4</accession>
<feature type="compositionally biased region" description="Polar residues" evidence="5">
    <location>
        <begin position="1381"/>
        <end position="1394"/>
    </location>
</feature>
<dbReference type="PANTHER" id="PTHR22906">
    <property type="entry name" value="PROPERDIN"/>
    <property type="match status" value="1"/>
</dbReference>
<reference evidence="7" key="1">
    <citation type="submission" date="2021-02" db="EMBL/GenBank/DDBJ databases">
        <authorList>
            <person name="Dougan E. K."/>
            <person name="Rhodes N."/>
            <person name="Thang M."/>
            <person name="Chan C."/>
        </authorList>
    </citation>
    <scope>NUCLEOTIDE SEQUENCE</scope>
</reference>
<feature type="domain" description="Spondin-like TSP1" evidence="6">
    <location>
        <begin position="420"/>
        <end position="472"/>
    </location>
</feature>
<feature type="compositionally biased region" description="Basic residues" evidence="5">
    <location>
        <begin position="139"/>
        <end position="150"/>
    </location>
</feature>
<keyword evidence="3" id="KW-1015">Disulfide bond</keyword>
<feature type="compositionally biased region" description="Low complexity" evidence="5">
    <location>
        <begin position="1630"/>
        <end position="1642"/>
    </location>
</feature>
<keyword evidence="1" id="KW-0732">Signal</keyword>
<feature type="region of interest" description="Disordered" evidence="5">
    <location>
        <begin position="137"/>
        <end position="180"/>
    </location>
</feature>
<feature type="region of interest" description="Disordered" evidence="5">
    <location>
        <begin position="1352"/>
        <end position="1443"/>
    </location>
</feature>
<dbReference type="PROSITE" id="PS50092">
    <property type="entry name" value="TSP1"/>
    <property type="match status" value="6"/>
</dbReference>
<sequence length="1896" mass="205360">MVSTVLKITSGSQIFRVLFEKNPDELDYEAVKAAAADLCGLDSLSRYLDQDGASVVLSDCMRGDFPELPDNSHKVHPQCFCDASPIECDRNRDTKDFRMAGGQLIFVTSMSCANLSIGMVFHVVCMCVRLAQFDEPDKHNRKKRKKRMAKTKSQTRNSNMEASGAQRPVPPQSPEVEISYSSTTAIEDLSEMEMQTNQPPQVDIGMSDLDDDDPDCELPVETRDEASDDDVLVRAASCPCLPTFGEDLVAEVDRQDEASQLWPATPESTPPQSPRAVVWVPAVPVFMWQAVPIDFDHCNEVDCPVDCGWGVWSDWSHCTASCDGGTRQRGKPIKVQNNSLGKPCNMAEGIQVEDCGTSPCPRDCTWADWTKWGECSTTCAGGVKLRSRSIAEAAIADGKKCEGATQDEEVCNVKACPTDCVLADWSNWKACSVTCGNGTSLRERKVLVKEEGGGRPCSEPLEEEVPCTEKVCPVDCSWGDWSHWSHCSQTCGSNVSLWATSTRKRLVKESAGGRPCDGEDEQKKLCGQKPCPIDCVWADWNEWKACTKSCGAGITDRLRNISTPAAHGGKECFGSTRDVKTCNEEMCPQDCSYADWEQWSECSRPCGEGTAIRYRIIDTPAARGGQVCLGPKHETGGCNGTDCVTTAELIRKGYASQITGAMHIITEDPVSYAANPLVEQVSREALAEFAELPVRRVHVSMMPDTMKPRDVVNWFSMLVPNSTNLTAVLDYISKKDLTHAGRILRNKLRRVGVLILVNISKLYVNAHGHKETDSTVLVNTTTGAPLPAWNNPNATRLTGVVKMIVPEPLKFAEDLKTKEATEQLLAELSGIAKPGVRASLIPDQVYRYEAEFDEDADAAESQAAKRKIPSDSIQNKSGEVHSWFSLVGAVQPNRETATAEARKIAQAMMAEDLKAVTVRNNLLLEAAGRLDAQTKVIQILAKADGDQEEVEENVLDQAPGQVRVTGVVEMVTDYPKSFSADRRSEEGLLQAIAQLSGMPSSSVRVSLVPSETRVESLLQQPTEGEEVPPETPLDDKDAFSNEVSAWFVITVPTKDERTPDEIAEKLRDQDLTIAGLKIQNCIMDEGLDLSVKVGRITAMVQTTTTTTLGTGVIKKVDFHGDAGPEGATGNKTSAAAAAAAANTVPGSSSVVGADASTPAKVIAVVAAVSPNDVEPPTMSNPGGGDEESDDEEQGSKVTKSSSLLETGLWHVAADLPVLRLKTLAPVQCSIKQPSCDGFDGTHLLAFFVGGVLALLTAGLVQQHVAQRLQKRNAVQPCKTAATGGAAAGGTDAAKDIEKGTPDPVAGNALGQDVAHLCDKIRTVLESEVQQGATMKEVEDRVDGILKLSKNEPAVSTLRESAAPASSEDHETGHPKMPSKGSVDTRTPSSSNRSGSTDRDAEQSRAEELPGAVALPPDRPMGKAPLPPPLPPANLEPIGDEVGPPKMPEPKGQDGIDTTSRFGPTDRQCAVLDPPEKCLGFVDEDESQRNSVVTLQRILSKRDAQTTELHRQLRDTRQQLWQQTAEARAATARLNACLSDASRTPHEQAEAIVRLQSQVKELSGNLAEARHQEQQWASIAKRQRAYLQQSERISQEGMQILRRHPAGEVFLAPAPVYDDEEAREEPVWDVGTGRTSSSSGGSSHCNPYVIDSWPFEPNVLAARASVPPNLNQWEEGDEDYDDVDEDLDEDEHPHWQWDEQADPDEEDTSSLEPERMKAPSACRGSTLPPLTVDTLASAWLHEHRASQLSASAAGQAEAMALLCGCCTDQGEPVEAVDSAIDRLNDKPKVAVPDEAKFGDPVASPRNDREFEVVIEKSPDDQRIGLDISVVGGKVLKVWKVKDGLVNEWNKNQPTEMQVKGGDAVVAVNGKRGSADQLLDEVSKGRKVTILISRGMFA</sequence>
<dbReference type="InterPro" id="IPR000884">
    <property type="entry name" value="TSP1_rpt"/>
</dbReference>
<feature type="compositionally biased region" description="Pro residues" evidence="5">
    <location>
        <begin position="1424"/>
        <end position="1433"/>
    </location>
</feature>